<dbReference type="PANTHER" id="PTHR43513">
    <property type="entry name" value="DIHYDROOROTATE DEHYDROGENASE B (NAD(+)), ELECTRON TRANSFER SUBUNIT"/>
    <property type="match status" value="1"/>
</dbReference>
<comment type="cofactor">
    <cofactor evidence="12">
        <name>[2Fe-2S] cluster</name>
        <dbReference type="ChEBI" id="CHEBI:190135"/>
    </cofactor>
    <text evidence="12">Binds 1 [2Fe-2S] cluster per subunit.</text>
</comment>
<dbReference type="Gene3D" id="3.40.50.80">
    <property type="entry name" value="Nucleotide-binding domain of ferredoxin-NADP reductase (FNR) module"/>
    <property type="match status" value="1"/>
</dbReference>
<evidence type="ECO:0000256" key="11">
    <source>
        <dbReference type="PIRSR" id="PIRSR006816-1"/>
    </source>
</evidence>
<dbReference type="AlphaFoldDB" id="A0A133PKX5"/>
<evidence type="ECO:0000256" key="12">
    <source>
        <dbReference type="PIRSR" id="PIRSR006816-2"/>
    </source>
</evidence>
<dbReference type="PATRIC" id="fig|54005.3.peg.1396"/>
<keyword evidence="9 12" id="KW-0411">Iron-sulfur</keyword>
<dbReference type="GO" id="GO:0051537">
    <property type="term" value="F:2 iron, 2 sulfur cluster binding"/>
    <property type="evidence" value="ECO:0007669"/>
    <property type="project" value="UniProtKB-KW"/>
</dbReference>
<dbReference type="InterPro" id="IPR017938">
    <property type="entry name" value="Riboflavin_synthase-like_b-brl"/>
</dbReference>
<keyword evidence="3 11" id="KW-0285">Flavoprotein</keyword>
<feature type="binding site" evidence="12">
    <location>
        <position position="211"/>
    </location>
    <ligand>
        <name>[2Fe-2S] cluster</name>
        <dbReference type="ChEBI" id="CHEBI:190135"/>
    </ligand>
</feature>
<evidence type="ECO:0000256" key="6">
    <source>
        <dbReference type="ARBA" id="ARBA00022827"/>
    </source>
</evidence>
<dbReference type="InterPro" id="IPR012165">
    <property type="entry name" value="Cyt_c3_hydrogenase_gsu"/>
</dbReference>
<sequence length="237" mass="26789">MENDMAKIIENINVCKDYFILRTDLDVKVYPGQFFMLRAWDSYPTLSRPISVYDVTEGVDFLIEKRGEGTKILEKLQAGDEIKLFGPFGNAFYANLDEVALVGGGVGVAPFHYLIKEIQKLKPNSKITLYIGEREELELENAFKDISCDIKIKKGGFITDIIDFEKHDLIYTCGPEIMMKKVVELAKVHDIRTYVSLEKRMGCGVGACLSCSCETKKGRRRSCKEGPIFKGSDLIDF</sequence>
<evidence type="ECO:0000256" key="3">
    <source>
        <dbReference type="ARBA" id="ARBA00022630"/>
    </source>
</evidence>
<dbReference type="PROSITE" id="PS51384">
    <property type="entry name" value="FAD_FR"/>
    <property type="match status" value="1"/>
</dbReference>
<dbReference type="InterPro" id="IPR008333">
    <property type="entry name" value="Cbr1-like_FAD-bd_dom"/>
</dbReference>
<dbReference type="PIRSF" id="PIRSF006816">
    <property type="entry name" value="Cyc3_hyd_g"/>
    <property type="match status" value="1"/>
</dbReference>
<evidence type="ECO:0000256" key="10">
    <source>
        <dbReference type="ARBA" id="ARBA00034078"/>
    </source>
</evidence>
<dbReference type="InterPro" id="IPR019480">
    <property type="entry name" value="Dihydroorotate_DH_Fe-S-bd"/>
</dbReference>
<name>A0A133PKX5_9FIRM</name>
<feature type="binding site" evidence="11">
    <location>
        <begin position="69"/>
        <end position="70"/>
    </location>
    <ligand>
        <name>FAD</name>
        <dbReference type="ChEBI" id="CHEBI:57692"/>
    </ligand>
</feature>
<protein>
    <submittedName>
        <fullName evidence="14">Dihydroorotate dehydrogenase, electron transfer subunit family protein</fullName>
    </submittedName>
</protein>
<dbReference type="Pfam" id="PF10418">
    <property type="entry name" value="DHODB_Fe-S_bind"/>
    <property type="match status" value="1"/>
</dbReference>
<feature type="binding site" evidence="12">
    <location>
        <position position="203"/>
    </location>
    <ligand>
        <name>[2Fe-2S] cluster</name>
        <dbReference type="ChEBI" id="CHEBI:190135"/>
    </ligand>
</feature>
<keyword evidence="6 11" id="KW-0274">FAD</keyword>
<comment type="similarity">
    <text evidence="1">Belongs to the PyrK family.</text>
</comment>
<evidence type="ECO:0000256" key="9">
    <source>
        <dbReference type="ARBA" id="ARBA00023014"/>
    </source>
</evidence>
<evidence type="ECO:0000259" key="13">
    <source>
        <dbReference type="PROSITE" id="PS51384"/>
    </source>
</evidence>
<organism evidence="14">
    <name type="scientific">Peptoniphilus harei</name>
    <dbReference type="NCBI Taxonomy" id="54005"/>
    <lineage>
        <taxon>Bacteria</taxon>
        <taxon>Bacillati</taxon>
        <taxon>Bacillota</taxon>
        <taxon>Tissierellia</taxon>
        <taxon>Tissierellales</taxon>
        <taxon>Peptoniphilaceae</taxon>
        <taxon>Peptoniphilus</taxon>
    </lineage>
</organism>
<feature type="binding site" evidence="12">
    <location>
        <position position="223"/>
    </location>
    <ligand>
        <name>[2Fe-2S] cluster</name>
        <dbReference type="ChEBI" id="CHEBI:190135"/>
    </ligand>
</feature>
<dbReference type="NCBIfam" id="NF000798">
    <property type="entry name" value="PRK00054.1-3"/>
    <property type="match status" value="1"/>
</dbReference>
<evidence type="ECO:0000256" key="4">
    <source>
        <dbReference type="ARBA" id="ARBA00022714"/>
    </source>
</evidence>
<dbReference type="SUPFAM" id="SSF63380">
    <property type="entry name" value="Riboflavin synthase domain-like"/>
    <property type="match status" value="1"/>
</dbReference>
<dbReference type="InterPro" id="IPR037117">
    <property type="entry name" value="Dihydroorotate_DH_ele_sf"/>
</dbReference>
<dbReference type="GO" id="GO:0046872">
    <property type="term" value="F:metal ion binding"/>
    <property type="evidence" value="ECO:0007669"/>
    <property type="project" value="UniProtKB-KW"/>
</dbReference>
<dbReference type="Gene3D" id="2.40.30.10">
    <property type="entry name" value="Translation factors"/>
    <property type="match status" value="1"/>
</dbReference>
<dbReference type="Proteomes" id="UP000070174">
    <property type="component" value="Unassembled WGS sequence"/>
</dbReference>
<keyword evidence="7" id="KW-0249">Electron transport</keyword>
<dbReference type="InterPro" id="IPR017927">
    <property type="entry name" value="FAD-bd_FR_type"/>
</dbReference>
<keyword evidence="2" id="KW-0813">Transport</keyword>
<dbReference type="InterPro" id="IPR050353">
    <property type="entry name" value="PyrK_electron_transfer"/>
</dbReference>
<dbReference type="InterPro" id="IPR039261">
    <property type="entry name" value="FNR_nucleotide-bd"/>
</dbReference>
<evidence type="ECO:0000256" key="8">
    <source>
        <dbReference type="ARBA" id="ARBA00023004"/>
    </source>
</evidence>
<dbReference type="PANTHER" id="PTHR43513:SF3">
    <property type="entry name" value="DIHYDROOROTATE DEHYDROGENASE B (NAD(+)), ELECTRON TRANSFER SUBUNIT-RELATED"/>
    <property type="match status" value="1"/>
</dbReference>
<dbReference type="Pfam" id="PF00970">
    <property type="entry name" value="FAD_binding_6"/>
    <property type="match status" value="1"/>
</dbReference>
<reference evidence="14 15" key="1">
    <citation type="submission" date="2016-01" db="EMBL/GenBank/DDBJ databases">
        <authorList>
            <person name="Oliw E.H."/>
        </authorList>
    </citation>
    <scope>NUCLEOTIDE SEQUENCE [LARGE SCALE GENOMIC DNA]</scope>
    <source>
        <strain evidence="14 15">CMW7756A</strain>
    </source>
</reference>
<dbReference type="GO" id="GO:0050660">
    <property type="term" value="F:flavin adenine dinucleotide binding"/>
    <property type="evidence" value="ECO:0007669"/>
    <property type="project" value="InterPro"/>
</dbReference>
<proteinExistence type="inferred from homology"/>
<dbReference type="GO" id="GO:0006221">
    <property type="term" value="P:pyrimidine nucleotide biosynthetic process"/>
    <property type="evidence" value="ECO:0007669"/>
    <property type="project" value="InterPro"/>
</dbReference>
<comment type="caution">
    <text evidence="14">The sequence shown here is derived from an EMBL/GenBank/DDBJ whole genome shotgun (WGS) entry which is preliminary data.</text>
</comment>
<evidence type="ECO:0000256" key="7">
    <source>
        <dbReference type="ARBA" id="ARBA00022982"/>
    </source>
</evidence>
<keyword evidence="4 12" id="KW-0001">2Fe-2S</keyword>
<feature type="binding site" evidence="12">
    <location>
        <position position="208"/>
    </location>
    <ligand>
        <name>[2Fe-2S] cluster</name>
        <dbReference type="ChEBI" id="CHEBI:190135"/>
    </ligand>
</feature>
<feature type="domain" description="FAD-binding FR-type" evidence="13">
    <location>
        <begin position="1"/>
        <end position="94"/>
    </location>
</feature>
<dbReference type="Gene3D" id="2.10.240.10">
    <property type="entry name" value="Dihydroorotate dehydrogenase, electron transfer subunit"/>
    <property type="match status" value="1"/>
</dbReference>
<evidence type="ECO:0000313" key="15">
    <source>
        <dbReference type="Proteomes" id="UP000070174"/>
    </source>
</evidence>
<evidence type="ECO:0000313" key="14">
    <source>
        <dbReference type="EMBL" id="KXA29183.1"/>
    </source>
</evidence>
<comment type="cofactor">
    <cofactor evidence="10">
        <name>[2Fe-2S] cluster</name>
        <dbReference type="ChEBI" id="CHEBI:190135"/>
    </cofactor>
</comment>
<evidence type="ECO:0000256" key="1">
    <source>
        <dbReference type="ARBA" id="ARBA00006422"/>
    </source>
</evidence>
<dbReference type="SUPFAM" id="SSF52343">
    <property type="entry name" value="Ferredoxin reductase-like, C-terminal NADP-linked domain"/>
    <property type="match status" value="1"/>
</dbReference>
<keyword evidence="5 12" id="KW-0479">Metal-binding</keyword>
<evidence type="ECO:0000256" key="2">
    <source>
        <dbReference type="ARBA" id="ARBA00022448"/>
    </source>
</evidence>
<feature type="binding site" evidence="11">
    <location>
        <begin position="48"/>
        <end position="51"/>
    </location>
    <ligand>
        <name>FAD</name>
        <dbReference type="ChEBI" id="CHEBI:57692"/>
    </ligand>
</feature>
<evidence type="ECO:0000256" key="5">
    <source>
        <dbReference type="ARBA" id="ARBA00022723"/>
    </source>
</evidence>
<accession>A0A133PKX5</accession>
<comment type="cofactor">
    <cofactor evidence="11">
        <name>FAD</name>
        <dbReference type="ChEBI" id="CHEBI:57692"/>
    </cofactor>
    <text evidence="11">Binds 1 FAD per subunit.</text>
</comment>
<keyword evidence="8 12" id="KW-0408">Iron</keyword>
<gene>
    <name evidence="14" type="ORF">HMPREF3229_01433</name>
</gene>
<dbReference type="EMBL" id="LRQE01000037">
    <property type="protein sequence ID" value="KXA29183.1"/>
    <property type="molecule type" value="Genomic_DNA"/>
</dbReference>
<dbReference type="GO" id="GO:0016491">
    <property type="term" value="F:oxidoreductase activity"/>
    <property type="evidence" value="ECO:0007669"/>
    <property type="project" value="InterPro"/>
</dbReference>